<dbReference type="InterPro" id="IPR050879">
    <property type="entry name" value="Acyltransferase_3"/>
</dbReference>
<proteinExistence type="predicted"/>
<protein>
    <submittedName>
        <fullName evidence="3">O-antigen acetylase</fullName>
    </submittedName>
</protein>
<keyword evidence="1" id="KW-0812">Transmembrane</keyword>
<keyword evidence="1" id="KW-1133">Transmembrane helix</keyword>
<sequence>MERSFHPPVYQHFKYRADIDGLRAIAVLSVVVFHAFPKWMKGGFVGVDIFFVISGFLISTIIFEGLEKNSF</sequence>
<evidence type="ECO:0000256" key="1">
    <source>
        <dbReference type="SAM" id="Phobius"/>
    </source>
</evidence>
<evidence type="ECO:0000313" key="4">
    <source>
        <dbReference type="Proteomes" id="UP000054695"/>
    </source>
</evidence>
<evidence type="ECO:0000313" key="3">
    <source>
        <dbReference type="EMBL" id="KTC69831.1"/>
    </source>
</evidence>
<keyword evidence="1" id="KW-0472">Membrane</keyword>
<keyword evidence="4" id="KW-1185">Reference proteome</keyword>
<dbReference type="AlphaFoldDB" id="A0A0W0RFL5"/>
<dbReference type="EMBL" id="LNXU01000042">
    <property type="protein sequence ID" value="KTC69831.1"/>
    <property type="molecule type" value="Genomic_DNA"/>
</dbReference>
<comment type="caution">
    <text evidence="3">The sequence shown here is derived from an EMBL/GenBank/DDBJ whole genome shotgun (WGS) entry which is preliminary data.</text>
</comment>
<evidence type="ECO:0000259" key="2">
    <source>
        <dbReference type="Pfam" id="PF01757"/>
    </source>
</evidence>
<feature type="domain" description="Acyltransferase 3" evidence="2">
    <location>
        <begin position="17"/>
        <end position="59"/>
    </location>
</feature>
<dbReference type="PANTHER" id="PTHR23028:SF53">
    <property type="entry name" value="ACYL_TRANSF_3 DOMAIN-CONTAINING PROTEIN"/>
    <property type="match status" value="1"/>
</dbReference>
<organism evidence="3 4">
    <name type="scientific">Legionella bozemanae</name>
    <name type="common">Fluoribacter bozemanae</name>
    <dbReference type="NCBI Taxonomy" id="447"/>
    <lineage>
        <taxon>Bacteria</taxon>
        <taxon>Pseudomonadati</taxon>
        <taxon>Pseudomonadota</taxon>
        <taxon>Gammaproteobacteria</taxon>
        <taxon>Legionellales</taxon>
        <taxon>Legionellaceae</taxon>
        <taxon>Legionella</taxon>
    </lineage>
</organism>
<dbReference type="STRING" id="447.Lboz_3007"/>
<dbReference type="InterPro" id="IPR002656">
    <property type="entry name" value="Acyl_transf_3_dom"/>
</dbReference>
<dbReference type="GO" id="GO:0009103">
    <property type="term" value="P:lipopolysaccharide biosynthetic process"/>
    <property type="evidence" value="ECO:0007669"/>
    <property type="project" value="TreeGrafter"/>
</dbReference>
<dbReference type="GO" id="GO:0016020">
    <property type="term" value="C:membrane"/>
    <property type="evidence" value="ECO:0007669"/>
    <property type="project" value="TreeGrafter"/>
</dbReference>
<dbReference type="Proteomes" id="UP000054695">
    <property type="component" value="Unassembled WGS sequence"/>
</dbReference>
<name>A0A0W0RFL5_LEGBO</name>
<reference evidence="3 4" key="1">
    <citation type="submission" date="2015-11" db="EMBL/GenBank/DDBJ databases">
        <title>Genomic analysis of 38 Legionella species identifies large and diverse effector repertoires.</title>
        <authorList>
            <person name="Burstein D."/>
            <person name="Amaro F."/>
            <person name="Zusman T."/>
            <person name="Lifshitz Z."/>
            <person name="Cohen O."/>
            <person name="Gilbert J.A."/>
            <person name="Pupko T."/>
            <person name="Shuman H.A."/>
            <person name="Segal G."/>
        </authorList>
    </citation>
    <scope>NUCLEOTIDE SEQUENCE [LARGE SCALE GENOMIC DNA]</scope>
    <source>
        <strain evidence="3 4">WIGA</strain>
    </source>
</reference>
<gene>
    <name evidence="3" type="ORF">Lboz_3007</name>
</gene>
<feature type="non-terminal residue" evidence="3">
    <location>
        <position position="71"/>
    </location>
</feature>
<feature type="transmembrane region" description="Helical" evidence="1">
    <location>
        <begin position="43"/>
        <end position="63"/>
    </location>
</feature>
<dbReference type="PANTHER" id="PTHR23028">
    <property type="entry name" value="ACETYLTRANSFERASE"/>
    <property type="match status" value="1"/>
</dbReference>
<feature type="transmembrane region" description="Helical" evidence="1">
    <location>
        <begin position="21"/>
        <end position="37"/>
    </location>
</feature>
<dbReference type="RefSeq" id="WP_058460586.1">
    <property type="nucleotide sequence ID" value="NZ_LNXU01000042.1"/>
</dbReference>
<accession>A0A0W0RFL5</accession>
<dbReference type="Pfam" id="PF01757">
    <property type="entry name" value="Acyl_transf_3"/>
    <property type="match status" value="1"/>
</dbReference>
<dbReference type="GO" id="GO:0016747">
    <property type="term" value="F:acyltransferase activity, transferring groups other than amino-acyl groups"/>
    <property type="evidence" value="ECO:0007669"/>
    <property type="project" value="InterPro"/>
</dbReference>